<comment type="caution">
    <text evidence="2">The sequence shown here is derived from an EMBL/GenBank/DDBJ whole genome shotgun (WGS) entry which is preliminary data.</text>
</comment>
<protein>
    <submittedName>
        <fullName evidence="2">Uncharacterized protein</fullName>
    </submittedName>
</protein>
<evidence type="ECO:0000313" key="3">
    <source>
        <dbReference type="Proteomes" id="UP000176998"/>
    </source>
</evidence>
<feature type="region of interest" description="Disordered" evidence="1">
    <location>
        <begin position="50"/>
        <end position="69"/>
    </location>
</feature>
<evidence type="ECO:0000256" key="1">
    <source>
        <dbReference type="SAM" id="MobiDB-lite"/>
    </source>
</evidence>
<gene>
    <name evidence="2" type="ORF">CORC01_08224</name>
</gene>
<dbReference type="Proteomes" id="UP000176998">
    <property type="component" value="Unassembled WGS sequence"/>
</dbReference>
<name>A0A1G4B4X4_9PEZI</name>
<dbReference type="AlphaFoldDB" id="A0A1G4B4X4"/>
<evidence type="ECO:0000313" key="2">
    <source>
        <dbReference type="EMBL" id="OHE96461.1"/>
    </source>
</evidence>
<sequence length="69" mass="7172">MPAMVGAAGMRFVPFRGVIFSPFLSLSGLGPEMTMVLLHGTTPVSGKMFRGAGGLRGASTPRGCMKADR</sequence>
<dbReference type="GeneID" id="34561367"/>
<organism evidence="2 3">
    <name type="scientific">Colletotrichum orchidophilum</name>
    <dbReference type="NCBI Taxonomy" id="1209926"/>
    <lineage>
        <taxon>Eukaryota</taxon>
        <taxon>Fungi</taxon>
        <taxon>Dikarya</taxon>
        <taxon>Ascomycota</taxon>
        <taxon>Pezizomycotina</taxon>
        <taxon>Sordariomycetes</taxon>
        <taxon>Hypocreomycetidae</taxon>
        <taxon>Glomerellales</taxon>
        <taxon>Glomerellaceae</taxon>
        <taxon>Colletotrichum</taxon>
    </lineage>
</organism>
<proteinExistence type="predicted"/>
<dbReference type="EMBL" id="MJBS01000069">
    <property type="protein sequence ID" value="OHE96461.1"/>
    <property type="molecule type" value="Genomic_DNA"/>
</dbReference>
<reference evidence="2 3" key="1">
    <citation type="submission" date="2016-09" db="EMBL/GenBank/DDBJ databases">
        <authorList>
            <person name="Capua I."/>
            <person name="De Benedictis P."/>
            <person name="Joannis T."/>
            <person name="Lombin L.H."/>
            <person name="Cattoli G."/>
        </authorList>
    </citation>
    <scope>NUCLEOTIDE SEQUENCE [LARGE SCALE GENOMIC DNA]</scope>
    <source>
        <strain evidence="2 3">IMI 309357</strain>
    </source>
</reference>
<accession>A0A1G4B4X4</accession>
<dbReference type="RefSeq" id="XP_022473618.1">
    <property type="nucleotide sequence ID" value="XM_022619857.1"/>
</dbReference>
<keyword evidence="3" id="KW-1185">Reference proteome</keyword>